<dbReference type="SMART" id="SM00086">
    <property type="entry name" value="PAC"/>
    <property type="match status" value="5"/>
</dbReference>
<evidence type="ECO:0000256" key="2">
    <source>
        <dbReference type="ARBA" id="ARBA00012438"/>
    </source>
</evidence>
<dbReference type="SMART" id="SM00387">
    <property type="entry name" value="HATPase_c"/>
    <property type="match status" value="1"/>
</dbReference>
<keyword evidence="5" id="KW-0418">Kinase</keyword>
<evidence type="ECO:0000259" key="7">
    <source>
        <dbReference type="PROSITE" id="PS50112"/>
    </source>
</evidence>
<comment type="caution">
    <text evidence="9">The sequence shown here is derived from an EMBL/GenBank/DDBJ whole genome shotgun (WGS) entry which is preliminary data.</text>
</comment>
<feature type="domain" description="PAC" evidence="8">
    <location>
        <begin position="886"/>
        <end position="938"/>
    </location>
</feature>
<evidence type="ECO:0000256" key="3">
    <source>
        <dbReference type="ARBA" id="ARBA00022553"/>
    </source>
</evidence>
<dbReference type="InterPro" id="IPR001610">
    <property type="entry name" value="PAC"/>
</dbReference>
<dbReference type="Gene3D" id="3.30.565.10">
    <property type="entry name" value="Histidine kinase-like ATPase, C-terminal domain"/>
    <property type="match status" value="1"/>
</dbReference>
<dbReference type="InterPro" id="IPR013655">
    <property type="entry name" value="PAS_fold_3"/>
</dbReference>
<dbReference type="EC" id="2.7.13.3" evidence="2"/>
<dbReference type="InterPro" id="IPR004358">
    <property type="entry name" value="Sig_transdc_His_kin-like_C"/>
</dbReference>
<reference evidence="9 10" key="1">
    <citation type="submission" date="2019-06" db="EMBL/GenBank/DDBJ databases">
        <title>Genomic Encyclopedia of Archaeal and Bacterial Type Strains, Phase II (KMG-II): from individual species to whole genera.</title>
        <authorList>
            <person name="Goeker M."/>
        </authorList>
    </citation>
    <scope>NUCLEOTIDE SEQUENCE [LARGE SCALE GENOMIC DNA]</scope>
    <source>
        <strain evidence="9 10">DSM 18423</strain>
    </source>
</reference>
<evidence type="ECO:0000313" key="10">
    <source>
        <dbReference type="Proteomes" id="UP000320582"/>
    </source>
</evidence>
<dbReference type="CDD" id="cd00130">
    <property type="entry name" value="PAS"/>
    <property type="match status" value="5"/>
</dbReference>
<evidence type="ECO:0000256" key="4">
    <source>
        <dbReference type="ARBA" id="ARBA00022679"/>
    </source>
</evidence>
<proteinExistence type="predicted"/>
<dbReference type="InterPro" id="IPR000014">
    <property type="entry name" value="PAS"/>
</dbReference>
<dbReference type="Gene3D" id="3.30.450.20">
    <property type="entry name" value="PAS domain"/>
    <property type="match status" value="7"/>
</dbReference>
<sequence>MQETSQLSLSDIRAYDFLSLPVVLFERDTLNILASNSAAQAWLGYDAQSLHALTIADICPAAEQPHIAAQVQKFDATHTDAGRWTVCTRSGDRYTVAFDWRNVWFEGVDAVVASIGEQTKLEPVPSEHLTEGAQSFHLAPPPPPESFTQFIKALPERVLVLTPDAHVIVAATDAYARAMMMPRTAFLGRPIAEIFPECLSARMAGKVYNLLDSLQRVAALGVTDVMNIQRLKMRNPVGTFEERLWFMENTPVFDQSGQLIYIIHQAKDMTEVMFDEGADAGSAEGQAARAQVRARQVADARTTMLGLQERAARLRTAETLLGIGSWEYDIQQGKLFWSKRVCEIYGVPQDQTSPSFDEYIEMVHPDDQEQMLANYRHVVESEAPVLVFHHRIKRRDGKIAHIRGVGARQLNKGRAFFIGHVQDVTPYKEAEDRLRDAARLQKLAGDIARLGCWRVDLEPDRVTWSPETAAIHDEPEDVNISLDDATAYYVPEHRERIVACFTKCFQYGQPFDEVLQIMTAKGRRIWVRAIGEPARNDAGKVIAVEGAFQDVSELVAAQDASDDLSRRLRQTLESISDAFFLLDDQWRFSFMNRQAEELLQRTRDHLLHKSIWQEFPEAVGSAFDTEYNRAVTEGCAVQFKEFNSALQKWFEVDAYPTPEGLAVYFRDVTEQRAKEEQLRLLESAVSRQNDILVITEAQPVDSAGWPKVVFVNDAFEKRTGFSRAEAIRHTASILRGPETQPAELERIRHAIESARPVRAELIFHTKAGEEFWLELDIMPLADAAGTLTHWVAIGRDITERKRSQQSIRLNEERFRLIAKATGNAVWEWDIVNGSQWWSEGLSEVFGHQPVPKNTVPTVWRDHVHPEDIARVDVALGRLLSGEQSSLREQYRVRRADGIWAKVEDRAFVLRDSEGSVKRVLGSMSDITERVQLEERLRQSQKMEAVGQLTGGVAHDFNNLLTVILGSAEILSDELESHPHLQKLANLTVSAAESGGELTNRLLAFSRKQALDPVILDVGDLIQGMDNLLKRTLPESISVKSVSMDGLWRVEVDRGQLESALLNLAINARDAMPDGGCLTIEVSNAILDEDSVASELHLEAGEYVRIVITDTGEGMEKETLARIFEPFFTTKQVGKGTGLGLIPSLAKSDSSEGFGIPKSMKI</sequence>
<dbReference type="PANTHER" id="PTHR43304">
    <property type="entry name" value="PHYTOCHROME-LIKE PROTEIN CPH1"/>
    <property type="match status" value="1"/>
</dbReference>
<dbReference type="OrthoDB" id="9796100at2"/>
<accession>A0A543KA54</accession>
<feature type="domain" description="PAS" evidence="7">
    <location>
        <begin position="564"/>
        <end position="615"/>
    </location>
</feature>
<keyword evidence="3" id="KW-0597">Phosphoprotein</keyword>
<dbReference type="EMBL" id="VFPT01000001">
    <property type="protein sequence ID" value="TQM91988.1"/>
    <property type="molecule type" value="Genomic_DNA"/>
</dbReference>
<evidence type="ECO:0000259" key="8">
    <source>
        <dbReference type="PROSITE" id="PS50113"/>
    </source>
</evidence>
<dbReference type="InterPro" id="IPR005467">
    <property type="entry name" value="His_kinase_dom"/>
</dbReference>
<dbReference type="NCBIfam" id="TIGR00229">
    <property type="entry name" value="sensory_box"/>
    <property type="match status" value="3"/>
</dbReference>
<organism evidence="9 10">
    <name type="scientific">Roseinatronobacter monicus</name>
    <dbReference type="NCBI Taxonomy" id="393481"/>
    <lineage>
        <taxon>Bacteria</taxon>
        <taxon>Pseudomonadati</taxon>
        <taxon>Pseudomonadota</taxon>
        <taxon>Alphaproteobacteria</taxon>
        <taxon>Rhodobacterales</taxon>
        <taxon>Paracoccaceae</taxon>
        <taxon>Roseinatronobacter</taxon>
    </lineage>
</organism>
<dbReference type="SUPFAM" id="SSF55874">
    <property type="entry name" value="ATPase domain of HSP90 chaperone/DNA topoisomerase II/histidine kinase"/>
    <property type="match status" value="1"/>
</dbReference>
<dbReference type="Pfam" id="PF00512">
    <property type="entry name" value="HisKA"/>
    <property type="match status" value="1"/>
</dbReference>
<dbReference type="Pfam" id="PF08447">
    <property type="entry name" value="PAS_3"/>
    <property type="match status" value="3"/>
</dbReference>
<evidence type="ECO:0000256" key="5">
    <source>
        <dbReference type="ARBA" id="ARBA00022777"/>
    </source>
</evidence>
<dbReference type="RefSeq" id="WP_142079760.1">
    <property type="nucleotide sequence ID" value="NZ_VFPT01000001.1"/>
</dbReference>
<dbReference type="Gene3D" id="1.10.287.130">
    <property type="match status" value="1"/>
</dbReference>
<dbReference type="PROSITE" id="PS50109">
    <property type="entry name" value="HIS_KIN"/>
    <property type="match status" value="1"/>
</dbReference>
<feature type="domain" description="PAC" evidence="8">
    <location>
        <begin position="511"/>
        <end position="563"/>
    </location>
</feature>
<gene>
    <name evidence="9" type="ORF">BD293_0573</name>
</gene>
<dbReference type="InterPro" id="IPR052162">
    <property type="entry name" value="Sensor_kinase/Photoreceptor"/>
</dbReference>
<protein>
    <recommendedName>
        <fullName evidence="2">histidine kinase</fullName>
        <ecNumber evidence="2">2.7.13.3</ecNumber>
    </recommendedName>
</protein>
<dbReference type="PROSITE" id="PS50112">
    <property type="entry name" value="PAS"/>
    <property type="match status" value="3"/>
</dbReference>
<feature type="domain" description="PAS" evidence="7">
    <location>
        <begin position="335"/>
        <end position="382"/>
    </location>
</feature>
<dbReference type="SUPFAM" id="SSF47384">
    <property type="entry name" value="Homodimeric domain of signal transducing histidine kinase"/>
    <property type="match status" value="1"/>
</dbReference>
<dbReference type="CDD" id="cd00082">
    <property type="entry name" value="HisKA"/>
    <property type="match status" value="1"/>
</dbReference>
<feature type="domain" description="PAC" evidence="8">
    <location>
        <begin position="755"/>
        <end position="809"/>
    </location>
</feature>
<dbReference type="SMART" id="SM00388">
    <property type="entry name" value="HisKA"/>
    <property type="match status" value="1"/>
</dbReference>
<feature type="domain" description="PAS" evidence="7">
    <location>
        <begin position="700"/>
        <end position="754"/>
    </location>
</feature>
<dbReference type="InterPro" id="IPR003594">
    <property type="entry name" value="HATPase_dom"/>
</dbReference>
<dbReference type="PANTHER" id="PTHR43304:SF1">
    <property type="entry name" value="PAC DOMAIN-CONTAINING PROTEIN"/>
    <property type="match status" value="1"/>
</dbReference>
<evidence type="ECO:0000256" key="1">
    <source>
        <dbReference type="ARBA" id="ARBA00000085"/>
    </source>
</evidence>
<feature type="domain" description="Histidine kinase" evidence="6">
    <location>
        <begin position="951"/>
        <end position="1140"/>
    </location>
</feature>
<dbReference type="InterPro" id="IPR036097">
    <property type="entry name" value="HisK_dim/P_sf"/>
</dbReference>
<dbReference type="Pfam" id="PF08448">
    <property type="entry name" value="PAS_4"/>
    <property type="match status" value="2"/>
</dbReference>
<keyword evidence="10" id="KW-1185">Reference proteome</keyword>
<dbReference type="PRINTS" id="PR00344">
    <property type="entry name" value="BCTRLSENSOR"/>
</dbReference>
<dbReference type="PROSITE" id="PS50113">
    <property type="entry name" value="PAC"/>
    <property type="match status" value="3"/>
</dbReference>
<dbReference type="SMART" id="SM00091">
    <property type="entry name" value="PAS"/>
    <property type="match status" value="6"/>
</dbReference>
<dbReference type="InterPro" id="IPR036890">
    <property type="entry name" value="HATPase_C_sf"/>
</dbReference>
<dbReference type="AlphaFoldDB" id="A0A543KA54"/>
<dbReference type="InterPro" id="IPR003661">
    <property type="entry name" value="HisK_dim/P_dom"/>
</dbReference>
<dbReference type="Pfam" id="PF02518">
    <property type="entry name" value="HATPase_c"/>
    <property type="match status" value="1"/>
</dbReference>
<evidence type="ECO:0000259" key="6">
    <source>
        <dbReference type="PROSITE" id="PS50109"/>
    </source>
</evidence>
<evidence type="ECO:0000313" key="9">
    <source>
        <dbReference type="EMBL" id="TQM91988.1"/>
    </source>
</evidence>
<comment type="catalytic activity">
    <reaction evidence="1">
        <text>ATP + protein L-histidine = ADP + protein N-phospho-L-histidine.</text>
        <dbReference type="EC" id="2.7.13.3"/>
    </reaction>
</comment>
<keyword evidence="4" id="KW-0808">Transferase</keyword>
<dbReference type="GO" id="GO:0000155">
    <property type="term" value="F:phosphorelay sensor kinase activity"/>
    <property type="evidence" value="ECO:0007669"/>
    <property type="project" value="InterPro"/>
</dbReference>
<dbReference type="SUPFAM" id="SSF55785">
    <property type="entry name" value="PYP-like sensor domain (PAS domain)"/>
    <property type="match status" value="6"/>
</dbReference>
<name>A0A543KA54_9RHOB</name>
<dbReference type="Pfam" id="PF13426">
    <property type="entry name" value="PAS_9"/>
    <property type="match status" value="1"/>
</dbReference>
<dbReference type="InterPro" id="IPR035965">
    <property type="entry name" value="PAS-like_dom_sf"/>
</dbReference>
<dbReference type="Proteomes" id="UP000320582">
    <property type="component" value="Unassembled WGS sequence"/>
</dbReference>
<dbReference type="InterPro" id="IPR013656">
    <property type="entry name" value="PAS_4"/>
</dbReference>
<dbReference type="InterPro" id="IPR000700">
    <property type="entry name" value="PAS-assoc_C"/>
</dbReference>